<evidence type="ECO:0000313" key="11">
    <source>
        <dbReference type="Proteomes" id="UP000298327"/>
    </source>
</evidence>
<dbReference type="PRINTS" id="PR00465">
    <property type="entry name" value="EP450IV"/>
</dbReference>
<gene>
    <name evidence="10" type="ORF">EVG20_g2437</name>
</gene>
<dbReference type="GO" id="GO:0005506">
    <property type="term" value="F:iron ion binding"/>
    <property type="evidence" value="ECO:0007669"/>
    <property type="project" value="InterPro"/>
</dbReference>
<dbReference type="CDD" id="cd11069">
    <property type="entry name" value="CYP_FUM15-like"/>
    <property type="match status" value="1"/>
</dbReference>
<proteinExistence type="inferred from homology"/>
<evidence type="ECO:0000256" key="6">
    <source>
        <dbReference type="ARBA" id="ARBA00023002"/>
    </source>
</evidence>
<dbReference type="SUPFAM" id="SSF48264">
    <property type="entry name" value="Cytochrome P450"/>
    <property type="match status" value="1"/>
</dbReference>
<keyword evidence="7 9" id="KW-0408">Iron</keyword>
<keyword evidence="6" id="KW-0560">Oxidoreductase</keyword>
<dbReference type="PANTHER" id="PTHR24305">
    <property type="entry name" value="CYTOCHROME P450"/>
    <property type="match status" value="1"/>
</dbReference>
<keyword evidence="4 9" id="KW-0349">Heme</keyword>
<dbReference type="InterPro" id="IPR036396">
    <property type="entry name" value="Cyt_P450_sf"/>
</dbReference>
<comment type="cofactor">
    <cofactor evidence="1 9">
        <name>heme</name>
        <dbReference type="ChEBI" id="CHEBI:30413"/>
    </cofactor>
</comment>
<keyword evidence="8" id="KW-0503">Monooxygenase</keyword>
<comment type="pathway">
    <text evidence="2">Secondary metabolite biosynthesis.</text>
</comment>
<dbReference type="OrthoDB" id="1470350at2759"/>
<dbReference type="InterPro" id="IPR050121">
    <property type="entry name" value="Cytochrome_P450_monoxygenase"/>
</dbReference>
<comment type="similarity">
    <text evidence="3">Belongs to the cytochrome P450 family.</text>
</comment>
<name>A0A4Y9ZB13_9AGAM</name>
<comment type="caution">
    <text evidence="10">The sequence shown here is derived from an EMBL/GenBank/DDBJ whole genome shotgun (WGS) entry which is preliminary data.</text>
</comment>
<evidence type="ECO:0000313" key="10">
    <source>
        <dbReference type="EMBL" id="TFY70559.1"/>
    </source>
</evidence>
<evidence type="ECO:0000256" key="5">
    <source>
        <dbReference type="ARBA" id="ARBA00022723"/>
    </source>
</evidence>
<evidence type="ECO:0008006" key="12">
    <source>
        <dbReference type="Google" id="ProtNLM"/>
    </source>
</evidence>
<evidence type="ECO:0000256" key="3">
    <source>
        <dbReference type="ARBA" id="ARBA00010617"/>
    </source>
</evidence>
<dbReference type="EMBL" id="SEOQ01000095">
    <property type="protein sequence ID" value="TFY70559.1"/>
    <property type="molecule type" value="Genomic_DNA"/>
</dbReference>
<accession>A0A4Y9ZB13</accession>
<dbReference type="AlphaFoldDB" id="A0A4Y9ZB13"/>
<evidence type="ECO:0000256" key="9">
    <source>
        <dbReference type="PIRSR" id="PIRSR602403-1"/>
    </source>
</evidence>
<keyword evidence="5 9" id="KW-0479">Metal-binding</keyword>
<evidence type="ECO:0000256" key="7">
    <source>
        <dbReference type="ARBA" id="ARBA00023004"/>
    </source>
</evidence>
<organism evidence="10 11">
    <name type="scientific">Dentipellis fragilis</name>
    <dbReference type="NCBI Taxonomy" id="205917"/>
    <lineage>
        <taxon>Eukaryota</taxon>
        <taxon>Fungi</taxon>
        <taxon>Dikarya</taxon>
        <taxon>Basidiomycota</taxon>
        <taxon>Agaricomycotina</taxon>
        <taxon>Agaricomycetes</taxon>
        <taxon>Russulales</taxon>
        <taxon>Hericiaceae</taxon>
        <taxon>Dentipellis</taxon>
    </lineage>
</organism>
<dbReference type="GO" id="GO:0016705">
    <property type="term" value="F:oxidoreductase activity, acting on paired donors, with incorporation or reduction of molecular oxygen"/>
    <property type="evidence" value="ECO:0007669"/>
    <property type="project" value="InterPro"/>
</dbReference>
<dbReference type="GO" id="GO:0004497">
    <property type="term" value="F:monooxygenase activity"/>
    <property type="evidence" value="ECO:0007669"/>
    <property type="project" value="UniProtKB-KW"/>
</dbReference>
<dbReference type="GO" id="GO:0020037">
    <property type="term" value="F:heme binding"/>
    <property type="evidence" value="ECO:0007669"/>
    <property type="project" value="InterPro"/>
</dbReference>
<dbReference type="STRING" id="205917.A0A4Y9ZB13"/>
<dbReference type="Pfam" id="PF00067">
    <property type="entry name" value="p450"/>
    <property type="match status" value="1"/>
</dbReference>
<keyword evidence="11" id="KW-1185">Reference proteome</keyword>
<protein>
    <recommendedName>
        <fullName evidence="12">Cytochrome P450</fullName>
    </recommendedName>
</protein>
<sequence length="556" mass="61674">MVGVGSKAVLAAGLCPVAGASVFLLYRLFNMCFRGYRSPLRLLPGPPSRGWLQGSFDLNPEVDGLQQMDDWVDDYGRSYHARSIFGSRILFTTDVKALHYILTNPTKYCKHESLRFLLGADAGDGLLVVEGAKHRQQRRVMNPAFGPAQVRELTSTMVQKAVELRDYWREQIAAEGEDKLETDVLAVLDKTTLDIIGMGGFGYSFDALHSTKDHPNELKQALNTIFAMEAESLLLYLQFIAPVLRIIPTSAQKRRTKAMQVVERIGSELIAERKAAVLANAEKSSDAAAPTVGKKDIVGRDLLSLLIKANMASDLPESARMVDGDVLAQIPTFLMAGHETTSAGTAWALYALACNLDVQATLRAELLERPTDTPSMDELNALSYLDAVVREVLRMYPPAPTSSRVASEDDVIPLKIPFVDSNGVMRHEIRINKDDTLITPIRRLNKSKEIWGADAHEFKPERWTDVPEAARTVPSVFSNLLTFYAGPHACIGYRFALVEMKVLLYTLIRAFDFRLAGPPEDIIPKTYIVMKPSLASDRKRGECLPMIVRPVRVQAD</sequence>
<evidence type="ECO:0000256" key="2">
    <source>
        <dbReference type="ARBA" id="ARBA00005179"/>
    </source>
</evidence>
<dbReference type="InterPro" id="IPR001128">
    <property type="entry name" value="Cyt_P450"/>
</dbReference>
<dbReference type="InterPro" id="IPR002403">
    <property type="entry name" value="Cyt_P450_E_grp-IV"/>
</dbReference>
<dbReference type="PRINTS" id="PR00385">
    <property type="entry name" value="P450"/>
</dbReference>
<dbReference type="Gene3D" id="1.10.630.10">
    <property type="entry name" value="Cytochrome P450"/>
    <property type="match status" value="1"/>
</dbReference>
<dbReference type="PANTHER" id="PTHR24305:SF166">
    <property type="entry name" value="CYTOCHROME P450 12A4, MITOCHONDRIAL-RELATED"/>
    <property type="match status" value="1"/>
</dbReference>
<feature type="binding site" description="axial binding residue" evidence="9">
    <location>
        <position position="490"/>
    </location>
    <ligand>
        <name>heme</name>
        <dbReference type="ChEBI" id="CHEBI:30413"/>
    </ligand>
    <ligandPart>
        <name>Fe</name>
        <dbReference type="ChEBI" id="CHEBI:18248"/>
    </ligandPart>
</feature>
<dbReference type="Proteomes" id="UP000298327">
    <property type="component" value="Unassembled WGS sequence"/>
</dbReference>
<evidence type="ECO:0000256" key="8">
    <source>
        <dbReference type="ARBA" id="ARBA00023033"/>
    </source>
</evidence>
<evidence type="ECO:0000256" key="1">
    <source>
        <dbReference type="ARBA" id="ARBA00001971"/>
    </source>
</evidence>
<reference evidence="10 11" key="1">
    <citation type="submission" date="2019-02" db="EMBL/GenBank/DDBJ databases">
        <title>Genome sequencing of the rare red list fungi Dentipellis fragilis.</title>
        <authorList>
            <person name="Buettner E."/>
            <person name="Kellner H."/>
        </authorList>
    </citation>
    <scope>NUCLEOTIDE SEQUENCE [LARGE SCALE GENOMIC DNA]</scope>
    <source>
        <strain evidence="10 11">DSM 105465</strain>
    </source>
</reference>
<evidence type="ECO:0000256" key="4">
    <source>
        <dbReference type="ARBA" id="ARBA00022617"/>
    </source>
</evidence>